<evidence type="ECO:0000259" key="1">
    <source>
        <dbReference type="SMART" id="SM00860"/>
    </source>
</evidence>
<sequence>MNHDVWKPFLKRWSEEWLAVHDVEPRSAFEEPVIDGWLGFPPASAAQVAAAEARLGRRLPPSLREFLLVTDGWRDAGSFVNRLRGADELGWLRDLDPMWAEIFEDVYGEEDESGELAMLRRALLISLEADAGILFLDPEDVDEHGEWAAYELFSWRATGPERHVSFYELMYDLHAGFHALDRPQCQTQREWDARIEQARRSSLAGEVDGPLAVLEEAARFGRDRAEVLLFQMAVMLGSTDAGERIESALRRGDAPSRHLDAPLLLAEVLPVLFAEHERIDDGCRSRSTLARLAEHGPEPVQRLIADYRRQASALGFQVRFGGTEFDAAVRAATADPVRDDAWPRLRDALSMWRPRSDDHLAPIALLADPQVARLITPERGREILAMRRG</sequence>
<evidence type="ECO:0000313" key="3">
    <source>
        <dbReference type="Proteomes" id="UP001597368"/>
    </source>
</evidence>
<dbReference type="SUPFAM" id="SSF160631">
    <property type="entry name" value="SMI1/KNR4-like"/>
    <property type="match status" value="1"/>
</dbReference>
<dbReference type="Pfam" id="PF09346">
    <property type="entry name" value="SMI1_KNR4"/>
    <property type="match status" value="1"/>
</dbReference>
<evidence type="ECO:0000313" key="2">
    <source>
        <dbReference type="EMBL" id="MFD1930853.1"/>
    </source>
</evidence>
<protein>
    <submittedName>
        <fullName evidence="2">SMI1/KNR4 family protein</fullName>
    </submittedName>
</protein>
<dbReference type="InterPro" id="IPR018958">
    <property type="entry name" value="Knr4/Smi1-like_dom"/>
</dbReference>
<accession>A0ABW4SN04</accession>
<feature type="domain" description="Knr4/Smi1-like" evidence="1">
    <location>
        <begin position="42"/>
        <end position="172"/>
    </location>
</feature>
<dbReference type="Proteomes" id="UP001597368">
    <property type="component" value="Unassembled WGS sequence"/>
</dbReference>
<dbReference type="Gene3D" id="3.40.1580.10">
    <property type="entry name" value="SMI1/KNR4-like"/>
    <property type="match status" value="1"/>
</dbReference>
<dbReference type="SMART" id="SM00860">
    <property type="entry name" value="SMI1_KNR4"/>
    <property type="match status" value="1"/>
</dbReference>
<gene>
    <name evidence="2" type="ORF">ACFSKW_05110</name>
</gene>
<dbReference type="InterPro" id="IPR037883">
    <property type="entry name" value="Knr4/Smi1-like_sf"/>
</dbReference>
<comment type="caution">
    <text evidence="2">The sequence shown here is derived from an EMBL/GenBank/DDBJ whole genome shotgun (WGS) entry which is preliminary data.</text>
</comment>
<organism evidence="2 3">
    <name type="scientific">Nonomuraea mangrovi</name>
    <dbReference type="NCBI Taxonomy" id="2316207"/>
    <lineage>
        <taxon>Bacteria</taxon>
        <taxon>Bacillati</taxon>
        <taxon>Actinomycetota</taxon>
        <taxon>Actinomycetes</taxon>
        <taxon>Streptosporangiales</taxon>
        <taxon>Streptosporangiaceae</taxon>
        <taxon>Nonomuraea</taxon>
    </lineage>
</organism>
<keyword evidence="3" id="KW-1185">Reference proteome</keyword>
<dbReference type="EMBL" id="JBHUFV010000005">
    <property type="protein sequence ID" value="MFD1930853.1"/>
    <property type="molecule type" value="Genomic_DNA"/>
</dbReference>
<proteinExistence type="predicted"/>
<name>A0ABW4SN04_9ACTN</name>
<reference evidence="3" key="1">
    <citation type="journal article" date="2019" name="Int. J. Syst. Evol. Microbiol.">
        <title>The Global Catalogue of Microorganisms (GCM) 10K type strain sequencing project: providing services to taxonomists for standard genome sequencing and annotation.</title>
        <authorList>
            <consortium name="The Broad Institute Genomics Platform"/>
            <consortium name="The Broad Institute Genome Sequencing Center for Infectious Disease"/>
            <person name="Wu L."/>
            <person name="Ma J."/>
        </authorList>
    </citation>
    <scope>NUCLEOTIDE SEQUENCE [LARGE SCALE GENOMIC DNA]</scope>
    <source>
        <strain evidence="3">ICMP 6774ER</strain>
    </source>
</reference>
<dbReference type="RefSeq" id="WP_379569637.1">
    <property type="nucleotide sequence ID" value="NZ_JBHUFV010000005.1"/>
</dbReference>